<keyword evidence="5 6" id="KW-0472">Membrane</keyword>
<accession>A0A3D8Q3N8</accession>
<evidence type="ECO:0000256" key="2">
    <source>
        <dbReference type="ARBA" id="ARBA00022475"/>
    </source>
</evidence>
<dbReference type="InterPro" id="IPR015414">
    <property type="entry name" value="TMEM64"/>
</dbReference>
<dbReference type="EMBL" id="PIOC01000001">
    <property type="protein sequence ID" value="RDW22481.1"/>
    <property type="molecule type" value="Genomic_DNA"/>
</dbReference>
<comment type="similarity">
    <text evidence="6">Belongs to the TVP38/TMEM64 family.</text>
</comment>
<feature type="transmembrane region" description="Helical" evidence="6">
    <location>
        <begin position="7"/>
        <end position="28"/>
    </location>
</feature>
<reference evidence="9" key="1">
    <citation type="submission" date="2017-11" db="EMBL/GenBank/DDBJ databases">
        <authorList>
            <person name="Zhu W."/>
        </authorList>
    </citation>
    <scope>NUCLEOTIDE SEQUENCE [LARGE SCALE GENOMIC DNA]</scope>
    <source>
        <strain evidence="9">CAU 1183</strain>
    </source>
</reference>
<keyword evidence="4 6" id="KW-1133">Transmembrane helix</keyword>
<keyword evidence="2 6" id="KW-1003">Cell membrane</keyword>
<dbReference type="PANTHER" id="PTHR12677">
    <property type="entry name" value="GOLGI APPARATUS MEMBRANE PROTEIN TVP38-RELATED"/>
    <property type="match status" value="1"/>
</dbReference>
<evidence type="ECO:0000256" key="5">
    <source>
        <dbReference type="ARBA" id="ARBA00023136"/>
    </source>
</evidence>
<evidence type="ECO:0000256" key="6">
    <source>
        <dbReference type="RuleBase" id="RU366058"/>
    </source>
</evidence>
<gene>
    <name evidence="8" type="ORF">CWR48_00970</name>
</gene>
<feature type="transmembrane region" description="Helical" evidence="6">
    <location>
        <begin position="139"/>
        <end position="159"/>
    </location>
</feature>
<dbReference type="Pfam" id="PF09335">
    <property type="entry name" value="VTT_dom"/>
    <property type="match status" value="1"/>
</dbReference>
<evidence type="ECO:0000256" key="4">
    <source>
        <dbReference type="ARBA" id="ARBA00022989"/>
    </source>
</evidence>
<name>A0A3D8Q3N8_9BACI</name>
<sequence length="199" mass="22549">MNHKNFVWYLMNFSTAIGMIVIAILLFYGYQKGLFDSTETLKQFIIGFGLWAPFIFVVVQMVQVIFPILPGAIGCVAGVIIFGPWMGFLYNYVGICMGSILVFILSRKYGVLLVKSLIKEKTYEKYTGWIEKGNKFEKIFACAIFFPVAPDDILCYIAGLTKMKFKKFVTIILLGKPLTIAVYSIGMTTVVNYLMNFIK</sequence>
<feature type="transmembrane region" description="Helical" evidence="6">
    <location>
        <begin position="171"/>
        <end position="195"/>
    </location>
</feature>
<dbReference type="InterPro" id="IPR032816">
    <property type="entry name" value="VTT_dom"/>
</dbReference>
<comment type="subcellular location">
    <subcellularLocation>
        <location evidence="1 6">Cell membrane</location>
        <topology evidence="1 6">Multi-pass membrane protein</topology>
    </subcellularLocation>
</comment>
<organism evidence="8 9">
    <name type="scientific">Oceanobacillus arenosus</name>
    <dbReference type="NCBI Taxonomy" id="1229153"/>
    <lineage>
        <taxon>Bacteria</taxon>
        <taxon>Bacillati</taxon>
        <taxon>Bacillota</taxon>
        <taxon>Bacilli</taxon>
        <taxon>Bacillales</taxon>
        <taxon>Bacillaceae</taxon>
        <taxon>Oceanobacillus</taxon>
    </lineage>
</organism>
<keyword evidence="9" id="KW-1185">Reference proteome</keyword>
<feature type="domain" description="VTT" evidence="7">
    <location>
        <begin position="69"/>
        <end position="185"/>
    </location>
</feature>
<evidence type="ECO:0000256" key="3">
    <source>
        <dbReference type="ARBA" id="ARBA00022692"/>
    </source>
</evidence>
<dbReference type="GO" id="GO:0005886">
    <property type="term" value="C:plasma membrane"/>
    <property type="evidence" value="ECO:0007669"/>
    <property type="project" value="UniProtKB-SubCell"/>
</dbReference>
<evidence type="ECO:0000259" key="7">
    <source>
        <dbReference type="Pfam" id="PF09335"/>
    </source>
</evidence>
<protein>
    <recommendedName>
        <fullName evidence="6">TVP38/TMEM64 family membrane protein</fullName>
    </recommendedName>
</protein>
<comment type="caution">
    <text evidence="8">The sequence shown here is derived from an EMBL/GenBank/DDBJ whole genome shotgun (WGS) entry which is preliminary data.</text>
</comment>
<evidence type="ECO:0000313" key="8">
    <source>
        <dbReference type="EMBL" id="RDW22481.1"/>
    </source>
</evidence>
<keyword evidence="3 6" id="KW-0812">Transmembrane</keyword>
<feature type="transmembrane region" description="Helical" evidence="6">
    <location>
        <begin position="66"/>
        <end position="86"/>
    </location>
</feature>
<dbReference type="Proteomes" id="UP000257143">
    <property type="component" value="Unassembled WGS sequence"/>
</dbReference>
<evidence type="ECO:0000313" key="9">
    <source>
        <dbReference type="Proteomes" id="UP000257143"/>
    </source>
</evidence>
<dbReference type="PANTHER" id="PTHR12677:SF49">
    <property type="entry name" value="TVP38_TMEM64 FAMILY MEMBRANE PROTEIN"/>
    <property type="match status" value="1"/>
</dbReference>
<dbReference type="OrthoDB" id="371137at2"/>
<proteinExistence type="inferred from homology"/>
<evidence type="ECO:0000256" key="1">
    <source>
        <dbReference type="ARBA" id="ARBA00004651"/>
    </source>
</evidence>
<feature type="transmembrane region" description="Helical" evidence="6">
    <location>
        <begin position="40"/>
        <end position="59"/>
    </location>
</feature>
<dbReference type="AlphaFoldDB" id="A0A3D8Q3N8"/>